<reference evidence="2 3" key="1">
    <citation type="submission" date="2016-07" db="EMBL/GenBank/DDBJ databases">
        <title>Multiple horizontal gene transfer events from other fungi enriched the ability of initially mycotrophic Trichoderma (Ascomycota) to feed on dead plant biomass.</title>
        <authorList>
            <consortium name="DOE Joint Genome Institute"/>
            <person name="Aerts A."/>
            <person name="Atanasova L."/>
            <person name="Chenthamara K."/>
            <person name="Zhang J."/>
            <person name="Grujic M."/>
            <person name="Henrissat B."/>
            <person name="Kuo A."/>
            <person name="Salamov A."/>
            <person name="Lipzen A."/>
            <person name="Labutti K."/>
            <person name="Barry K."/>
            <person name="Miao Y."/>
            <person name="Rahimi M.J."/>
            <person name="Shen Q."/>
            <person name="Grigoriev I.V."/>
            <person name="Kubicek C.P."/>
            <person name="Druzhinina I.S."/>
        </authorList>
    </citation>
    <scope>NUCLEOTIDE SEQUENCE [LARGE SCALE GENOMIC DNA]</scope>
    <source>
        <strain evidence="2 3">ATCC 18648</strain>
    </source>
</reference>
<evidence type="ECO:0000313" key="2">
    <source>
        <dbReference type="EMBL" id="PTB74917.1"/>
    </source>
</evidence>
<evidence type="ECO:0000313" key="3">
    <source>
        <dbReference type="Proteomes" id="UP000240760"/>
    </source>
</evidence>
<evidence type="ECO:0000256" key="1">
    <source>
        <dbReference type="SAM" id="MobiDB-lite"/>
    </source>
</evidence>
<keyword evidence="3" id="KW-1185">Reference proteome</keyword>
<dbReference type="EMBL" id="KZ679135">
    <property type="protein sequence ID" value="PTB74917.1"/>
    <property type="molecule type" value="Genomic_DNA"/>
</dbReference>
<name>A0A2T4BZZ7_TRILO</name>
<protein>
    <submittedName>
        <fullName evidence="2">Uncharacterized protein</fullName>
    </submittedName>
</protein>
<sequence>MTCKECRWSGNLKPLGDGWLADDFEMMSLQGTYSGLSSHHEHCHHLSTTELSLRLNPSLACSEPTREVAVKWKSPTPNIDQCHTIAITIAITIATLQQLDRVLLSRLHGTIAHTAVHLAQAPSLSSSARSRNHRQAENHLNPPPRCASTCAFRCPQASWPRTGQPRCPSIGADMGLKPAVASTAVLLSTPRRRAKDGTSAQVLTRAPE</sequence>
<dbReference type="AlphaFoldDB" id="A0A2T4BZZ7"/>
<gene>
    <name evidence="2" type="ORF">M440DRAFT_106632</name>
</gene>
<feature type="region of interest" description="Disordered" evidence="1">
    <location>
        <begin position="122"/>
        <end position="142"/>
    </location>
</feature>
<organism evidence="2 3">
    <name type="scientific">Trichoderma longibrachiatum ATCC 18648</name>
    <dbReference type="NCBI Taxonomy" id="983965"/>
    <lineage>
        <taxon>Eukaryota</taxon>
        <taxon>Fungi</taxon>
        <taxon>Dikarya</taxon>
        <taxon>Ascomycota</taxon>
        <taxon>Pezizomycotina</taxon>
        <taxon>Sordariomycetes</taxon>
        <taxon>Hypocreomycetidae</taxon>
        <taxon>Hypocreales</taxon>
        <taxon>Hypocreaceae</taxon>
        <taxon>Trichoderma</taxon>
    </lineage>
</organism>
<dbReference type="Proteomes" id="UP000240760">
    <property type="component" value="Unassembled WGS sequence"/>
</dbReference>
<accession>A0A2T4BZZ7</accession>
<proteinExistence type="predicted"/>